<dbReference type="PANTHER" id="PTHR12526">
    <property type="entry name" value="GLYCOSYLTRANSFERASE"/>
    <property type="match status" value="1"/>
</dbReference>
<organism evidence="3 4">
    <name type="scientific">Candidatus Nealsonbacteria bacterium RIFCSPHIGHO2_01_FULL_43_31</name>
    <dbReference type="NCBI Taxonomy" id="1801665"/>
    <lineage>
        <taxon>Bacteria</taxon>
        <taxon>Candidatus Nealsoniibacteriota</taxon>
    </lineage>
</organism>
<feature type="domain" description="Glycosyl transferase family 1" evidence="1">
    <location>
        <begin position="195"/>
        <end position="361"/>
    </location>
</feature>
<dbReference type="InterPro" id="IPR001296">
    <property type="entry name" value="Glyco_trans_1"/>
</dbReference>
<dbReference type="GO" id="GO:0016757">
    <property type="term" value="F:glycosyltransferase activity"/>
    <property type="evidence" value="ECO:0007669"/>
    <property type="project" value="InterPro"/>
</dbReference>
<evidence type="ECO:0008006" key="5">
    <source>
        <dbReference type="Google" id="ProtNLM"/>
    </source>
</evidence>
<dbReference type="PANTHER" id="PTHR12526:SF630">
    <property type="entry name" value="GLYCOSYLTRANSFERASE"/>
    <property type="match status" value="1"/>
</dbReference>
<evidence type="ECO:0000259" key="1">
    <source>
        <dbReference type="Pfam" id="PF00534"/>
    </source>
</evidence>
<evidence type="ECO:0000259" key="2">
    <source>
        <dbReference type="Pfam" id="PF13439"/>
    </source>
</evidence>
<accession>A0A1G2E414</accession>
<evidence type="ECO:0000313" key="3">
    <source>
        <dbReference type="EMBL" id="OGZ19991.1"/>
    </source>
</evidence>
<dbReference type="SUPFAM" id="SSF53756">
    <property type="entry name" value="UDP-Glycosyltransferase/glycogen phosphorylase"/>
    <property type="match status" value="1"/>
</dbReference>
<dbReference type="Gene3D" id="3.40.50.2000">
    <property type="entry name" value="Glycogen Phosphorylase B"/>
    <property type="match status" value="2"/>
</dbReference>
<comment type="caution">
    <text evidence="3">The sequence shown here is derived from an EMBL/GenBank/DDBJ whole genome shotgun (WGS) entry which is preliminary data.</text>
</comment>
<dbReference type="CDD" id="cd03811">
    <property type="entry name" value="GT4_GT28_WabH-like"/>
    <property type="match status" value="1"/>
</dbReference>
<dbReference type="Proteomes" id="UP000178721">
    <property type="component" value="Unassembled WGS sequence"/>
</dbReference>
<proteinExistence type="predicted"/>
<dbReference type="InterPro" id="IPR028098">
    <property type="entry name" value="Glyco_trans_4-like_N"/>
</dbReference>
<name>A0A1G2E414_9BACT</name>
<protein>
    <recommendedName>
        <fullName evidence="5">Glycosyl transferase family 1 domain-containing protein</fullName>
    </recommendedName>
</protein>
<dbReference type="Pfam" id="PF13439">
    <property type="entry name" value="Glyco_transf_4"/>
    <property type="match status" value="1"/>
</dbReference>
<evidence type="ECO:0000313" key="4">
    <source>
        <dbReference type="Proteomes" id="UP000178721"/>
    </source>
</evidence>
<sequence>MQNLLYLQMNQIQPSKIKLLIGINAFDMTGAPRLIVDEINNLDRTKYQLVLLTFFEVGAENNFFDLLPDEVTSYKLNFKNFYDIKNWFKLCKILKEYKPNMVLSHLFFSNTVLRILKPFFKYKIVIYEHNTYTKKTRLQVLIDRILSRLTYKIIAVSGTVKQFTANQEKINSEKFVVLSDSINYHHIQSKIEGCDKDELKQKLGFKKEDKLIINAAKFNWQKNHQLLIDSFAEFSKQNSDYKLIILGNGVLWDFFNQYIKKIKMEDRIFLLGRQKNILDYMFISEFFLLTSKIEGFCIACIEAMAIGLPVVSTNVAGPDEYIVNGFNGYLVKSDNKEEIVAAMQKVADQGRNSFSDNCRQTAQNYDVKEHIKGLEAIIRQ</sequence>
<dbReference type="EMBL" id="MHMA01000029">
    <property type="protein sequence ID" value="OGZ19991.1"/>
    <property type="molecule type" value="Genomic_DNA"/>
</dbReference>
<dbReference type="Pfam" id="PF00534">
    <property type="entry name" value="Glycos_transf_1"/>
    <property type="match status" value="1"/>
</dbReference>
<feature type="domain" description="Glycosyltransferase subfamily 4-like N-terminal" evidence="2">
    <location>
        <begin position="30"/>
        <end position="179"/>
    </location>
</feature>
<dbReference type="AlphaFoldDB" id="A0A1G2E414"/>
<reference evidence="3 4" key="1">
    <citation type="journal article" date="2016" name="Nat. Commun.">
        <title>Thousands of microbial genomes shed light on interconnected biogeochemical processes in an aquifer system.</title>
        <authorList>
            <person name="Anantharaman K."/>
            <person name="Brown C.T."/>
            <person name="Hug L.A."/>
            <person name="Sharon I."/>
            <person name="Castelle C.J."/>
            <person name="Probst A.J."/>
            <person name="Thomas B.C."/>
            <person name="Singh A."/>
            <person name="Wilkins M.J."/>
            <person name="Karaoz U."/>
            <person name="Brodie E.L."/>
            <person name="Williams K.H."/>
            <person name="Hubbard S.S."/>
            <person name="Banfield J.F."/>
        </authorList>
    </citation>
    <scope>NUCLEOTIDE SEQUENCE [LARGE SCALE GENOMIC DNA]</scope>
</reference>
<gene>
    <name evidence="3" type="ORF">A2654_02125</name>
</gene>